<dbReference type="InterPro" id="IPR000873">
    <property type="entry name" value="AMP-dep_synth/lig_dom"/>
</dbReference>
<evidence type="ECO:0000259" key="4">
    <source>
        <dbReference type="Pfam" id="PF13193"/>
    </source>
</evidence>
<accession>A0A292YDY9</accession>
<comment type="similarity">
    <text evidence="1">Belongs to the ATP-dependent AMP-binding enzyme family.</text>
</comment>
<dbReference type="PANTHER" id="PTHR43201">
    <property type="entry name" value="ACYL-COA SYNTHETASE"/>
    <property type="match status" value="1"/>
</dbReference>
<evidence type="ECO:0000256" key="2">
    <source>
        <dbReference type="ARBA" id="ARBA00022598"/>
    </source>
</evidence>
<keyword evidence="2 5" id="KW-0436">Ligase</keyword>
<dbReference type="PROSITE" id="PS00455">
    <property type="entry name" value="AMP_BINDING"/>
    <property type="match status" value="1"/>
</dbReference>
<dbReference type="InterPro" id="IPR025110">
    <property type="entry name" value="AMP-bd_C"/>
</dbReference>
<keyword evidence="6" id="KW-1185">Reference proteome</keyword>
<dbReference type="InterPro" id="IPR042099">
    <property type="entry name" value="ANL_N_sf"/>
</dbReference>
<dbReference type="CDD" id="cd17631">
    <property type="entry name" value="FACL_FadD13-like"/>
    <property type="match status" value="1"/>
</dbReference>
<dbReference type="Pfam" id="PF00501">
    <property type="entry name" value="AMP-binding"/>
    <property type="match status" value="1"/>
</dbReference>
<evidence type="ECO:0000313" key="5">
    <source>
        <dbReference type="EMBL" id="GAX90762.1"/>
    </source>
</evidence>
<evidence type="ECO:0000259" key="3">
    <source>
        <dbReference type="Pfam" id="PF00501"/>
    </source>
</evidence>
<dbReference type="PANTHER" id="PTHR43201:SF5">
    <property type="entry name" value="MEDIUM-CHAIN ACYL-COA LIGASE ACSF2, MITOCHONDRIAL"/>
    <property type="match status" value="1"/>
</dbReference>
<protein>
    <submittedName>
        <fullName evidence="5">Long-chain-fatty-acid--CoA ligase</fullName>
    </submittedName>
</protein>
<dbReference type="NCBIfam" id="NF004837">
    <property type="entry name" value="PRK06187.1"/>
    <property type="match status" value="1"/>
</dbReference>
<reference evidence="6" key="1">
    <citation type="submission" date="2017-07" db="EMBL/GenBank/DDBJ databases">
        <title>Draft genome sequence of Effusibacillus lacus strain skLN1.</title>
        <authorList>
            <person name="Watanabe M."/>
            <person name="Kojima H."/>
            <person name="Fukui M."/>
        </authorList>
    </citation>
    <scope>NUCLEOTIDE SEQUENCE [LARGE SCALE GENOMIC DNA]</scope>
    <source>
        <strain evidence="6">skLN1</strain>
    </source>
</reference>
<dbReference type="SUPFAM" id="SSF56801">
    <property type="entry name" value="Acetyl-CoA synthetase-like"/>
    <property type="match status" value="1"/>
</dbReference>
<evidence type="ECO:0000256" key="1">
    <source>
        <dbReference type="ARBA" id="ARBA00006432"/>
    </source>
</evidence>
<dbReference type="RefSeq" id="WP_096182482.1">
    <property type="nucleotide sequence ID" value="NZ_BDUF01000063.1"/>
</dbReference>
<proteinExistence type="inferred from homology"/>
<comment type="caution">
    <text evidence="5">The sequence shown here is derived from an EMBL/GenBank/DDBJ whole genome shotgun (WGS) entry which is preliminary data.</text>
</comment>
<evidence type="ECO:0000313" key="6">
    <source>
        <dbReference type="Proteomes" id="UP000217785"/>
    </source>
</evidence>
<dbReference type="GO" id="GO:0006631">
    <property type="term" value="P:fatty acid metabolic process"/>
    <property type="evidence" value="ECO:0007669"/>
    <property type="project" value="TreeGrafter"/>
</dbReference>
<dbReference type="EMBL" id="BDUF01000063">
    <property type="protein sequence ID" value="GAX90762.1"/>
    <property type="molecule type" value="Genomic_DNA"/>
</dbReference>
<dbReference type="AlphaFoldDB" id="A0A292YDY9"/>
<gene>
    <name evidence="5" type="ORF">EFBL_2403</name>
</gene>
<dbReference type="Gene3D" id="3.30.300.30">
    <property type="match status" value="1"/>
</dbReference>
<feature type="domain" description="AMP-binding enzyme C-terminal" evidence="4">
    <location>
        <begin position="411"/>
        <end position="486"/>
    </location>
</feature>
<feature type="domain" description="AMP-dependent synthetase/ligase" evidence="3">
    <location>
        <begin position="11"/>
        <end position="361"/>
    </location>
</feature>
<dbReference type="InterPro" id="IPR020845">
    <property type="entry name" value="AMP-binding_CS"/>
</dbReference>
<dbReference type="Pfam" id="PF13193">
    <property type="entry name" value="AMP-binding_C"/>
    <property type="match status" value="1"/>
</dbReference>
<dbReference type="Proteomes" id="UP000217785">
    <property type="component" value="Unassembled WGS sequence"/>
</dbReference>
<dbReference type="FunFam" id="3.30.300.30:FF:000008">
    <property type="entry name" value="2,3-dihydroxybenzoate-AMP ligase"/>
    <property type="match status" value="1"/>
</dbReference>
<name>A0A292YDY9_9BACL</name>
<dbReference type="GO" id="GO:0031956">
    <property type="term" value="F:medium-chain fatty acid-CoA ligase activity"/>
    <property type="evidence" value="ECO:0007669"/>
    <property type="project" value="TreeGrafter"/>
</dbReference>
<sequence>MQQVTDWLESRSRLAPEKVALVEVSTGIRLTYQQFHKRVSRLAGYLQRSGLGKGDRIALLAPNSISYMDLLFAAGRIGAVFVPLNYRFAISELAYVLADCTPKVLVYNESYSRSVEELNEQAQIPLVISETAYRSAISESEELTAAAKVDLEDPWAIIYTGGTTGHPKGVVLSHRAIVWNAINTVVSWGITANDITPVYLPMFHTGGLNALATPVLYAGGTVVIGKDFEPSSIVEILQRENCTIALFVPTMYHMLIQTPEFAKTSFSAMHTFLSGGAPCPYTIYETMWAKGLNFKEGYGMTEAGPNNFYIHPQDARRKIGSVGVPMFHNTIRIVDDNGCDVKPGEVGEIWISGPHLFSEYWNKPEATAEAFEDGWLRTGDLGRRDEEGYHYIAGRKKDMIITGGENVYPLEVEHVLEAHPNITEVAVVGLPDPKWGEAVTAVVVPTADRNLTEEELKSFCSGKIAGYKIPKKFVFVEELPKTSVGKIDKKRISDNLVQIRKTNAGA</sequence>
<dbReference type="InterPro" id="IPR045851">
    <property type="entry name" value="AMP-bd_C_sf"/>
</dbReference>
<dbReference type="OrthoDB" id="9765680at2"/>
<organism evidence="5 6">
    <name type="scientific">Effusibacillus lacus</name>
    <dbReference type="NCBI Taxonomy" id="1348429"/>
    <lineage>
        <taxon>Bacteria</taxon>
        <taxon>Bacillati</taxon>
        <taxon>Bacillota</taxon>
        <taxon>Bacilli</taxon>
        <taxon>Bacillales</taxon>
        <taxon>Alicyclobacillaceae</taxon>
        <taxon>Effusibacillus</taxon>
    </lineage>
</organism>
<dbReference type="Gene3D" id="3.40.50.12780">
    <property type="entry name" value="N-terminal domain of ligase-like"/>
    <property type="match status" value="1"/>
</dbReference>